<evidence type="ECO:0000259" key="1">
    <source>
        <dbReference type="Pfam" id="PF00501"/>
    </source>
</evidence>
<dbReference type="PANTHER" id="PTHR43813:SF1">
    <property type="entry name" value="ACYL-ACTIVATING ENZYME 16, CHLOROPLASTIC-RELATED"/>
    <property type="match status" value="1"/>
</dbReference>
<dbReference type="AlphaFoldDB" id="A0AA38G707"/>
<feature type="non-terminal residue" evidence="2">
    <location>
        <position position="210"/>
    </location>
</feature>
<dbReference type="Pfam" id="PF00501">
    <property type="entry name" value="AMP-binding"/>
    <property type="match status" value="1"/>
</dbReference>
<protein>
    <recommendedName>
        <fullName evidence="1">AMP-dependent synthetase/ligase domain-containing protein</fullName>
    </recommendedName>
</protein>
<dbReference type="GO" id="GO:0030497">
    <property type="term" value="P:fatty acid elongation"/>
    <property type="evidence" value="ECO:0007669"/>
    <property type="project" value="TreeGrafter"/>
</dbReference>
<dbReference type="GO" id="GO:0009507">
    <property type="term" value="C:chloroplast"/>
    <property type="evidence" value="ECO:0007669"/>
    <property type="project" value="TreeGrafter"/>
</dbReference>
<comment type="caution">
    <text evidence="2">The sequence shown here is derived from an EMBL/GenBank/DDBJ whole genome shotgun (WGS) entry which is preliminary data.</text>
</comment>
<sequence>TMASGAINVVRGSQSSVEELLQIYNHSDSVALVVDNPGLLSKLAPMFNSSVTLKFIVILWGEKSTVDSNIGNKVPLYSYDEFSRMGHDSRKGLLAQTSGQYFRYEAIKPDDVATLVYTSGTTGNPKGVMLTHENLLHQIMHLGEIVPAIPGDRFLSLLPPWHMYERSAEYFTFTHGIEQVYTNVKTLKEDLKRYQPNYLVSVPLVYDTLY</sequence>
<gene>
    <name evidence="2" type="ORF">KI387_019853</name>
</gene>
<dbReference type="InterPro" id="IPR020845">
    <property type="entry name" value="AMP-binding_CS"/>
</dbReference>
<dbReference type="SUPFAM" id="SSF56801">
    <property type="entry name" value="Acetyl-CoA synthetase-like"/>
    <property type="match status" value="1"/>
</dbReference>
<dbReference type="PANTHER" id="PTHR43813">
    <property type="entry name" value="ACYL-ACTIVATING ENZYME 16, CHLOROPLASTIC-RELATED"/>
    <property type="match status" value="1"/>
</dbReference>
<dbReference type="GO" id="GO:0008922">
    <property type="term" value="F:long-chain fatty acid [acyl-carrier-protein] ligase activity"/>
    <property type="evidence" value="ECO:0007669"/>
    <property type="project" value="TreeGrafter"/>
</dbReference>
<proteinExistence type="predicted"/>
<dbReference type="OMA" id="KFIVILW"/>
<organism evidence="2 3">
    <name type="scientific">Taxus chinensis</name>
    <name type="common">Chinese yew</name>
    <name type="synonym">Taxus wallichiana var. chinensis</name>
    <dbReference type="NCBI Taxonomy" id="29808"/>
    <lineage>
        <taxon>Eukaryota</taxon>
        <taxon>Viridiplantae</taxon>
        <taxon>Streptophyta</taxon>
        <taxon>Embryophyta</taxon>
        <taxon>Tracheophyta</taxon>
        <taxon>Spermatophyta</taxon>
        <taxon>Pinopsida</taxon>
        <taxon>Pinidae</taxon>
        <taxon>Conifers II</taxon>
        <taxon>Cupressales</taxon>
        <taxon>Taxaceae</taxon>
        <taxon>Taxus</taxon>
    </lineage>
</organism>
<dbReference type="InterPro" id="IPR052987">
    <property type="entry name" value="Chloroplast_AMP-bd_Enzymes"/>
</dbReference>
<feature type="non-terminal residue" evidence="2">
    <location>
        <position position="1"/>
    </location>
</feature>
<dbReference type="InterPro" id="IPR000873">
    <property type="entry name" value="AMP-dep_synth/lig_dom"/>
</dbReference>
<dbReference type="Gene3D" id="3.40.50.12780">
    <property type="entry name" value="N-terminal domain of ligase-like"/>
    <property type="match status" value="1"/>
</dbReference>
<dbReference type="PRINTS" id="PR00154">
    <property type="entry name" value="AMPBINDING"/>
</dbReference>
<accession>A0AA38G707</accession>
<dbReference type="EMBL" id="JAHRHJ020000004">
    <property type="protein sequence ID" value="KAH9318084.1"/>
    <property type="molecule type" value="Genomic_DNA"/>
</dbReference>
<keyword evidence="3" id="KW-1185">Reference proteome</keyword>
<reference evidence="2 3" key="1">
    <citation type="journal article" date="2021" name="Nat. Plants">
        <title>The Taxus genome provides insights into paclitaxel biosynthesis.</title>
        <authorList>
            <person name="Xiong X."/>
            <person name="Gou J."/>
            <person name="Liao Q."/>
            <person name="Li Y."/>
            <person name="Zhou Q."/>
            <person name="Bi G."/>
            <person name="Li C."/>
            <person name="Du R."/>
            <person name="Wang X."/>
            <person name="Sun T."/>
            <person name="Guo L."/>
            <person name="Liang H."/>
            <person name="Lu P."/>
            <person name="Wu Y."/>
            <person name="Zhang Z."/>
            <person name="Ro D.K."/>
            <person name="Shang Y."/>
            <person name="Huang S."/>
            <person name="Yan J."/>
        </authorList>
    </citation>
    <scope>NUCLEOTIDE SEQUENCE [LARGE SCALE GENOMIC DNA]</scope>
    <source>
        <strain evidence="2">Ta-2019</strain>
    </source>
</reference>
<dbReference type="InterPro" id="IPR042099">
    <property type="entry name" value="ANL_N_sf"/>
</dbReference>
<dbReference type="InterPro" id="IPR020459">
    <property type="entry name" value="AMP-binding"/>
</dbReference>
<name>A0AA38G707_TAXCH</name>
<dbReference type="PROSITE" id="PS00455">
    <property type="entry name" value="AMP_BINDING"/>
    <property type="match status" value="1"/>
</dbReference>
<dbReference type="Proteomes" id="UP000824469">
    <property type="component" value="Unassembled WGS sequence"/>
</dbReference>
<evidence type="ECO:0000313" key="2">
    <source>
        <dbReference type="EMBL" id="KAH9318084.1"/>
    </source>
</evidence>
<feature type="domain" description="AMP-dependent synthetase/ligase" evidence="1">
    <location>
        <begin position="2"/>
        <end position="209"/>
    </location>
</feature>
<evidence type="ECO:0000313" key="3">
    <source>
        <dbReference type="Proteomes" id="UP000824469"/>
    </source>
</evidence>